<dbReference type="Proteomes" id="UP000034894">
    <property type="component" value="Unassembled WGS sequence"/>
</dbReference>
<feature type="region of interest" description="Disordered" evidence="1">
    <location>
        <begin position="52"/>
        <end position="89"/>
    </location>
</feature>
<name>A0A0G1DJQ1_9BACT</name>
<organism evidence="2 3">
    <name type="scientific">Candidatus Gottesmanbacteria bacterium GW2011_GWA2_43_14</name>
    <dbReference type="NCBI Taxonomy" id="1618443"/>
    <lineage>
        <taxon>Bacteria</taxon>
        <taxon>Candidatus Gottesmaniibacteriota</taxon>
    </lineage>
</organism>
<comment type="caution">
    <text evidence="2">The sequence shown here is derived from an EMBL/GenBank/DDBJ whole genome shotgun (WGS) entry which is preliminary data.</text>
</comment>
<dbReference type="AlphaFoldDB" id="A0A0G1DJQ1"/>
<protein>
    <submittedName>
        <fullName evidence="2">Uncharacterized protein</fullName>
    </submittedName>
</protein>
<gene>
    <name evidence="2" type="ORF">UV73_C0004G0036</name>
</gene>
<evidence type="ECO:0000313" key="2">
    <source>
        <dbReference type="EMBL" id="KKS97894.1"/>
    </source>
</evidence>
<evidence type="ECO:0000313" key="3">
    <source>
        <dbReference type="Proteomes" id="UP000034894"/>
    </source>
</evidence>
<dbReference type="STRING" id="1618443.UV73_C0004G0036"/>
<accession>A0A0G1DJQ1</accession>
<dbReference type="EMBL" id="LCFP01000004">
    <property type="protein sequence ID" value="KKS97894.1"/>
    <property type="molecule type" value="Genomic_DNA"/>
</dbReference>
<proteinExistence type="predicted"/>
<reference evidence="2 3" key="1">
    <citation type="journal article" date="2015" name="Nature">
        <title>rRNA introns, odd ribosomes, and small enigmatic genomes across a large radiation of phyla.</title>
        <authorList>
            <person name="Brown C.T."/>
            <person name="Hug L.A."/>
            <person name="Thomas B.C."/>
            <person name="Sharon I."/>
            <person name="Castelle C.J."/>
            <person name="Singh A."/>
            <person name="Wilkins M.J."/>
            <person name="Williams K.H."/>
            <person name="Banfield J.F."/>
        </authorList>
    </citation>
    <scope>NUCLEOTIDE SEQUENCE [LARGE SCALE GENOMIC DNA]</scope>
</reference>
<evidence type="ECO:0000256" key="1">
    <source>
        <dbReference type="SAM" id="MobiDB-lite"/>
    </source>
</evidence>
<sequence length="113" mass="11975">MTSTRLILAFLGIILLVTVILSRGRLIESIKNRVSSILPNSGETQEEAALTITPTETPLAKNLAPTSEPVGEDGSESTPRGEIPSTGPQTTVYLLSGLGLAGGIYLKNRSRKK</sequence>